<reference evidence="6 7" key="1">
    <citation type="journal article" date="2015" name="Nature">
        <title>rRNA introns, odd ribosomes, and small enigmatic genomes across a large radiation of phyla.</title>
        <authorList>
            <person name="Brown C.T."/>
            <person name="Hug L.A."/>
            <person name="Thomas B.C."/>
            <person name="Sharon I."/>
            <person name="Castelle C.J."/>
            <person name="Singh A."/>
            <person name="Wilkins M.J."/>
            <person name="Williams K.H."/>
            <person name="Banfield J.F."/>
        </authorList>
    </citation>
    <scope>NUCLEOTIDE SEQUENCE [LARGE SCALE GENOMIC DNA]</scope>
</reference>
<dbReference type="AlphaFoldDB" id="A0A0G1PN42"/>
<dbReference type="Pfam" id="PF02674">
    <property type="entry name" value="Colicin_V"/>
    <property type="match status" value="1"/>
</dbReference>
<dbReference type="GO" id="GO:0016020">
    <property type="term" value="C:membrane"/>
    <property type="evidence" value="ECO:0007669"/>
    <property type="project" value="UniProtKB-SubCell"/>
</dbReference>
<keyword evidence="4 5" id="KW-0472">Membrane</keyword>
<dbReference type="EMBL" id="LCKX01000021">
    <property type="protein sequence ID" value="KKU06838.1"/>
    <property type="molecule type" value="Genomic_DNA"/>
</dbReference>
<accession>A0A0G1PN42</accession>
<organism evidence="6 7">
    <name type="scientific">Candidatus Magasanikbacteria bacterium GW2011_GWA2_45_39</name>
    <dbReference type="NCBI Taxonomy" id="1619041"/>
    <lineage>
        <taxon>Bacteria</taxon>
        <taxon>Candidatus Magasanikiibacteriota</taxon>
    </lineage>
</organism>
<comment type="subcellular location">
    <subcellularLocation>
        <location evidence="1">Membrane</location>
        <topology evidence="1">Multi-pass membrane protein</topology>
    </subcellularLocation>
</comment>
<name>A0A0G1PN42_9BACT</name>
<sequence length="170" mass="18478">MGQLDIILLILLSGFVLFGLWFGLVHTLGSLIGTIVGSFLAGHYYAPLTDWLLPITGGNPNLIKVIVFIFLFIIGNRLVGFVFWIIEKIFGVLKILPFLSTIDHLLGGVFGLLEGVLVIGLTLYFISKFPFSEWLTGAMLTSGVAAYLIKVSALLLPLLPDALKAVQGVF</sequence>
<evidence type="ECO:0000256" key="3">
    <source>
        <dbReference type="ARBA" id="ARBA00022989"/>
    </source>
</evidence>
<evidence type="ECO:0000256" key="4">
    <source>
        <dbReference type="ARBA" id="ARBA00023136"/>
    </source>
</evidence>
<dbReference type="Proteomes" id="UP000033999">
    <property type="component" value="Unassembled WGS sequence"/>
</dbReference>
<dbReference type="InterPro" id="IPR003825">
    <property type="entry name" value="Colicin-V_CvpA"/>
</dbReference>
<protein>
    <submittedName>
        <fullName evidence="6">Colicin V production protein</fullName>
    </submittedName>
</protein>
<evidence type="ECO:0000256" key="2">
    <source>
        <dbReference type="ARBA" id="ARBA00022692"/>
    </source>
</evidence>
<dbReference type="GO" id="GO:0009403">
    <property type="term" value="P:toxin biosynthetic process"/>
    <property type="evidence" value="ECO:0007669"/>
    <property type="project" value="InterPro"/>
</dbReference>
<keyword evidence="2 5" id="KW-0812">Transmembrane</keyword>
<feature type="transmembrane region" description="Helical" evidence="5">
    <location>
        <begin position="106"/>
        <end position="126"/>
    </location>
</feature>
<feature type="transmembrane region" description="Helical" evidence="5">
    <location>
        <begin position="138"/>
        <end position="159"/>
    </location>
</feature>
<keyword evidence="3 5" id="KW-1133">Transmembrane helix</keyword>
<dbReference type="PANTHER" id="PTHR37306">
    <property type="entry name" value="COLICIN V PRODUCTION PROTEIN"/>
    <property type="match status" value="1"/>
</dbReference>
<comment type="caution">
    <text evidence="6">The sequence shown here is derived from an EMBL/GenBank/DDBJ whole genome shotgun (WGS) entry which is preliminary data.</text>
</comment>
<feature type="transmembrane region" description="Helical" evidence="5">
    <location>
        <begin position="7"/>
        <end position="25"/>
    </location>
</feature>
<evidence type="ECO:0000313" key="6">
    <source>
        <dbReference type="EMBL" id="KKU06838.1"/>
    </source>
</evidence>
<evidence type="ECO:0000256" key="1">
    <source>
        <dbReference type="ARBA" id="ARBA00004141"/>
    </source>
</evidence>
<gene>
    <name evidence="6" type="ORF">UX10_C0021G0014</name>
</gene>
<evidence type="ECO:0000256" key="5">
    <source>
        <dbReference type="SAM" id="Phobius"/>
    </source>
</evidence>
<evidence type="ECO:0000313" key="7">
    <source>
        <dbReference type="Proteomes" id="UP000033999"/>
    </source>
</evidence>
<dbReference type="PANTHER" id="PTHR37306:SF1">
    <property type="entry name" value="COLICIN V PRODUCTION PROTEIN"/>
    <property type="match status" value="1"/>
</dbReference>
<proteinExistence type="predicted"/>